<dbReference type="Gene3D" id="2.60.40.3780">
    <property type="match status" value="1"/>
</dbReference>
<protein>
    <submittedName>
        <fullName evidence="10">L,D-transpeptidase family protein</fullName>
    </submittedName>
</protein>
<sequence>MVTFLGAPARRRCGFLAPAGGVQGVGCGKRARGVADVKPIGVAPGVRRKASAFALGAVLLLVAACGGGGGGDSASGDHKAPPGASAPATTDTVASTAVVTIAPEDGADGVATTGALKVGATGGKLSSVVVKDDKGTVVPGDISADGTGWTPSGHLDTSTQYTVDATAKDAAGRESDKHATFTTVTPKDTFVGYFTPEDGSTVGVGMEVYLRFSRPISNKKAVEDGVRVSAAPSVPVAAKWNGSQELYIRPADYWTPGTKVTLSLDLKGVEGAPGVYGKQQKSVHFTIGRRQVSIVDASKHTMTVYRDNKAVRTIPISAGGPTHTTYNGKMVISEKYVTTRMNGDTVGFGGEYDIKDVPHAMRLTTSGTFIHGNYWAGPSVFGHSNTSHGCVGLHDVRGAHDPDTPAAWFYNSSMIGDVVEVVHSKDKTVQWYNGLNGWNLSWNDWTA</sequence>
<dbReference type="CDD" id="cd16913">
    <property type="entry name" value="YkuD_like"/>
    <property type="match status" value="1"/>
</dbReference>
<dbReference type="PANTHER" id="PTHR30582">
    <property type="entry name" value="L,D-TRANSPEPTIDASE"/>
    <property type="match status" value="1"/>
</dbReference>
<evidence type="ECO:0000256" key="8">
    <source>
        <dbReference type="SAM" id="MobiDB-lite"/>
    </source>
</evidence>
<dbReference type="InterPro" id="IPR005490">
    <property type="entry name" value="LD_TPept_cat_dom"/>
</dbReference>
<keyword evidence="4 7" id="KW-0573">Peptidoglycan synthesis</keyword>
<keyword evidence="11" id="KW-1185">Reference proteome</keyword>
<dbReference type="InterPro" id="IPR041280">
    <property type="entry name" value="Big_10"/>
</dbReference>
<keyword evidence="6 7" id="KW-0961">Cell wall biogenesis/degradation</keyword>
<dbReference type="InterPro" id="IPR038063">
    <property type="entry name" value="Transpep_catalytic_dom"/>
</dbReference>
<feature type="active site" description="Proton donor/acceptor" evidence="7">
    <location>
        <position position="371"/>
    </location>
</feature>
<keyword evidence="3 7" id="KW-0133">Cell shape</keyword>
<name>A0ABX0ZPY8_9ACTN</name>
<dbReference type="Pfam" id="PF03734">
    <property type="entry name" value="YkuD"/>
    <property type="match status" value="1"/>
</dbReference>
<evidence type="ECO:0000256" key="5">
    <source>
        <dbReference type="ARBA" id="ARBA00023315"/>
    </source>
</evidence>
<comment type="caution">
    <text evidence="10">The sequence shown here is derived from an EMBL/GenBank/DDBJ whole genome shotgun (WGS) entry which is preliminary data.</text>
</comment>
<feature type="domain" description="L,D-TPase catalytic" evidence="9">
    <location>
        <begin position="291"/>
        <end position="422"/>
    </location>
</feature>
<dbReference type="Gene3D" id="2.60.40.3710">
    <property type="match status" value="1"/>
</dbReference>
<evidence type="ECO:0000256" key="4">
    <source>
        <dbReference type="ARBA" id="ARBA00022984"/>
    </source>
</evidence>
<dbReference type="Pfam" id="PF17964">
    <property type="entry name" value="Big_10"/>
    <property type="match status" value="1"/>
</dbReference>
<evidence type="ECO:0000256" key="1">
    <source>
        <dbReference type="ARBA" id="ARBA00004752"/>
    </source>
</evidence>
<reference evidence="10 11" key="1">
    <citation type="submission" date="2020-03" db="EMBL/GenBank/DDBJ databases">
        <title>WGS of actinomycetes isolated from Thailand.</title>
        <authorList>
            <person name="Thawai C."/>
        </authorList>
    </citation>
    <scope>NUCLEOTIDE SEQUENCE [LARGE SCALE GENOMIC DNA]</scope>
    <source>
        <strain evidence="10 11">PRB2-1</strain>
    </source>
</reference>
<evidence type="ECO:0000256" key="7">
    <source>
        <dbReference type="PROSITE-ProRule" id="PRU01373"/>
    </source>
</evidence>
<organism evidence="10 11">
    <name type="scientific">Actinacidiphila epipremni</name>
    <dbReference type="NCBI Taxonomy" id="2053013"/>
    <lineage>
        <taxon>Bacteria</taxon>
        <taxon>Bacillati</taxon>
        <taxon>Actinomycetota</taxon>
        <taxon>Actinomycetes</taxon>
        <taxon>Kitasatosporales</taxon>
        <taxon>Streptomycetaceae</taxon>
        <taxon>Actinacidiphila</taxon>
    </lineage>
</organism>
<dbReference type="PROSITE" id="PS52029">
    <property type="entry name" value="LD_TPASE"/>
    <property type="match status" value="1"/>
</dbReference>
<dbReference type="Proteomes" id="UP000734511">
    <property type="component" value="Unassembled WGS sequence"/>
</dbReference>
<evidence type="ECO:0000259" key="9">
    <source>
        <dbReference type="PROSITE" id="PS52029"/>
    </source>
</evidence>
<keyword evidence="5" id="KW-0012">Acyltransferase</keyword>
<gene>
    <name evidence="10" type="ORF">HCN08_17050</name>
</gene>
<evidence type="ECO:0000313" key="10">
    <source>
        <dbReference type="EMBL" id="NJP45090.1"/>
    </source>
</evidence>
<feature type="active site" description="Nucleophile" evidence="7">
    <location>
        <position position="390"/>
    </location>
</feature>
<keyword evidence="2" id="KW-0808">Transferase</keyword>
<comment type="pathway">
    <text evidence="1 7">Cell wall biogenesis; peptidoglycan biosynthesis.</text>
</comment>
<feature type="region of interest" description="Disordered" evidence="8">
    <location>
        <begin position="71"/>
        <end position="91"/>
    </location>
</feature>
<evidence type="ECO:0000313" key="11">
    <source>
        <dbReference type="Proteomes" id="UP000734511"/>
    </source>
</evidence>
<dbReference type="PANTHER" id="PTHR30582:SF2">
    <property type="entry name" value="L,D-TRANSPEPTIDASE YCIB-RELATED"/>
    <property type="match status" value="1"/>
</dbReference>
<dbReference type="InterPro" id="IPR050979">
    <property type="entry name" value="LD-transpeptidase"/>
</dbReference>
<evidence type="ECO:0000256" key="2">
    <source>
        <dbReference type="ARBA" id="ARBA00022679"/>
    </source>
</evidence>
<accession>A0ABX0ZPY8</accession>
<dbReference type="SUPFAM" id="SSF141523">
    <property type="entry name" value="L,D-transpeptidase catalytic domain-like"/>
    <property type="match status" value="1"/>
</dbReference>
<evidence type="ECO:0000256" key="6">
    <source>
        <dbReference type="ARBA" id="ARBA00023316"/>
    </source>
</evidence>
<dbReference type="Gene3D" id="2.40.440.10">
    <property type="entry name" value="L,D-transpeptidase catalytic domain-like"/>
    <property type="match status" value="1"/>
</dbReference>
<proteinExistence type="predicted"/>
<dbReference type="EMBL" id="JAATEJ010000012">
    <property type="protein sequence ID" value="NJP45090.1"/>
    <property type="molecule type" value="Genomic_DNA"/>
</dbReference>
<evidence type="ECO:0000256" key="3">
    <source>
        <dbReference type="ARBA" id="ARBA00022960"/>
    </source>
</evidence>